<dbReference type="EMBL" id="QMEC01000072">
    <property type="protein sequence ID" value="NMF64656.1"/>
    <property type="molecule type" value="Genomic_DNA"/>
</dbReference>
<accession>A0ABX1MA86</accession>
<feature type="domain" description="Glycosyl transferase family 1" evidence="1">
    <location>
        <begin position="235"/>
        <end position="338"/>
    </location>
</feature>
<dbReference type="InterPro" id="IPR001296">
    <property type="entry name" value="Glyco_trans_1"/>
</dbReference>
<evidence type="ECO:0000259" key="1">
    <source>
        <dbReference type="Pfam" id="PF00534"/>
    </source>
</evidence>
<evidence type="ECO:0000313" key="3">
    <source>
        <dbReference type="EMBL" id="NMF64656.1"/>
    </source>
</evidence>
<name>A0ABX1MA86_9CYAN</name>
<sequence>MKVILLNNYSMTAQWEKWKEENYEYPSHHLWGATTLPKHGIDVELMPYEKFDFLKKISEKVKILGDLDQQLRLLFGKYDYDIIYSGNQGSTYFLAILRAIKILRKPVVTVQHQSFKKSIWSLLFIKIILSSYDRLFCLSNGLREHLIKEFNVPENKVSLLEWGIDLPCYDKIKMKNTVDTIKEEENSFILSAGRTYRDYKSLIKGFKNISYPLRIYSPEEPFFKNNSEMKSNVKIVTDYVSWREILTEHAKAYAIAIPLDTTQPKSYINVLGVTSLLDAMGMGKAVVMTRTIEPCIDIEKEGIGIFVEPGDEKGWEQAISYLLEHPDETREMGNRARRLCEEKYNLEVFTSKLSKLLKDALR</sequence>
<organism evidence="3 4">
    <name type="scientific">Brasilonema octagenarum UFV-OR1</name>
    <dbReference type="NCBI Taxonomy" id="417115"/>
    <lineage>
        <taxon>Bacteria</taxon>
        <taxon>Bacillati</taxon>
        <taxon>Cyanobacteriota</taxon>
        <taxon>Cyanophyceae</taxon>
        <taxon>Nostocales</taxon>
        <taxon>Scytonemataceae</taxon>
        <taxon>Brasilonema</taxon>
        <taxon>Octagenarum group</taxon>
    </lineage>
</organism>
<dbReference type="Pfam" id="PF00534">
    <property type="entry name" value="Glycos_transf_1"/>
    <property type="match status" value="1"/>
</dbReference>
<evidence type="ECO:0000313" key="4">
    <source>
        <dbReference type="Proteomes" id="UP000762253"/>
    </source>
</evidence>
<protein>
    <recommendedName>
        <fullName evidence="5">Glycosyltransferase</fullName>
    </recommendedName>
</protein>
<dbReference type="Gene3D" id="3.40.50.2000">
    <property type="entry name" value="Glycogen Phosphorylase B"/>
    <property type="match status" value="2"/>
</dbReference>
<dbReference type="RefSeq" id="WP_169266242.1">
    <property type="nucleotide sequence ID" value="NZ_QMEC01000072.1"/>
</dbReference>
<dbReference type="PANTHER" id="PTHR12526">
    <property type="entry name" value="GLYCOSYLTRANSFERASE"/>
    <property type="match status" value="1"/>
</dbReference>
<evidence type="ECO:0008006" key="5">
    <source>
        <dbReference type="Google" id="ProtNLM"/>
    </source>
</evidence>
<dbReference type="Pfam" id="PF13439">
    <property type="entry name" value="Glyco_transf_4"/>
    <property type="match status" value="1"/>
</dbReference>
<reference evidence="3 4" key="1">
    <citation type="submission" date="2018-06" db="EMBL/GenBank/DDBJ databases">
        <title>Comparative genomics of Brasilonema spp. strains.</title>
        <authorList>
            <person name="Alvarenga D.O."/>
            <person name="Fiore M.F."/>
            <person name="Varani A.M."/>
        </authorList>
    </citation>
    <scope>NUCLEOTIDE SEQUENCE [LARGE SCALE GENOMIC DNA]</scope>
    <source>
        <strain evidence="3 4">UFV-OR1</strain>
    </source>
</reference>
<dbReference type="InterPro" id="IPR028098">
    <property type="entry name" value="Glyco_trans_4-like_N"/>
</dbReference>
<dbReference type="SUPFAM" id="SSF53756">
    <property type="entry name" value="UDP-Glycosyltransferase/glycogen phosphorylase"/>
    <property type="match status" value="1"/>
</dbReference>
<keyword evidence="4" id="KW-1185">Reference proteome</keyword>
<evidence type="ECO:0000259" key="2">
    <source>
        <dbReference type="Pfam" id="PF13439"/>
    </source>
</evidence>
<dbReference type="CDD" id="cd03801">
    <property type="entry name" value="GT4_PimA-like"/>
    <property type="match status" value="1"/>
</dbReference>
<dbReference type="Proteomes" id="UP000762253">
    <property type="component" value="Unassembled WGS sequence"/>
</dbReference>
<gene>
    <name evidence="3" type="ORF">DP115_18525</name>
</gene>
<feature type="domain" description="Glycosyltransferase subfamily 4-like N-terminal" evidence="2">
    <location>
        <begin position="69"/>
        <end position="166"/>
    </location>
</feature>
<comment type="caution">
    <text evidence="3">The sequence shown here is derived from an EMBL/GenBank/DDBJ whole genome shotgun (WGS) entry which is preliminary data.</text>
</comment>
<proteinExistence type="predicted"/>